<evidence type="ECO:0000313" key="2">
    <source>
        <dbReference type="Proteomes" id="UP000442694"/>
    </source>
</evidence>
<accession>A0A833JDN9</accession>
<dbReference type="GO" id="GO:0003934">
    <property type="term" value="F:GTP cyclohydrolase I activity"/>
    <property type="evidence" value="ECO:0007669"/>
    <property type="project" value="InterPro"/>
</dbReference>
<dbReference type="Gene3D" id="3.10.270.10">
    <property type="entry name" value="Urate Oxidase"/>
    <property type="match status" value="1"/>
</dbReference>
<name>A0A833JDN9_9BACT</name>
<keyword evidence="2" id="KW-1185">Reference proteome</keyword>
<sequence>MTEKAYNNLRFVEYLARKVALILKNKCPHSRFEVSSENFEFIHKQNAYAFICSDDLS</sequence>
<reference evidence="1 2" key="1">
    <citation type="submission" date="2019-10" db="EMBL/GenBank/DDBJ databases">
        <title>New genus of Silvanigrellaceae.</title>
        <authorList>
            <person name="Pitt A."/>
            <person name="Hahn M.W."/>
        </authorList>
    </citation>
    <scope>NUCLEOTIDE SEQUENCE [LARGE SCALE GENOMIC DNA]</scope>
    <source>
        <strain evidence="1 2">33A1-SZDP</strain>
    </source>
</reference>
<dbReference type="Proteomes" id="UP000442694">
    <property type="component" value="Unassembled WGS sequence"/>
</dbReference>
<gene>
    <name evidence="1" type="ORF">GCL57_04860</name>
</gene>
<dbReference type="RefSeq" id="WP_152212155.1">
    <property type="nucleotide sequence ID" value="NZ_WFLN01000005.1"/>
</dbReference>
<proteinExistence type="predicted"/>
<dbReference type="InterPro" id="IPR003801">
    <property type="entry name" value="GTP_cyclohydrolase_FolE2/MptA"/>
</dbReference>
<evidence type="ECO:0000313" key="1">
    <source>
        <dbReference type="EMBL" id="KAB8031980.1"/>
    </source>
</evidence>
<dbReference type="AlphaFoldDB" id="A0A833JDN9"/>
<protein>
    <submittedName>
        <fullName evidence="1">Uncharacterized protein</fullName>
    </submittedName>
</protein>
<comment type="caution">
    <text evidence="1">The sequence shown here is derived from an EMBL/GenBank/DDBJ whole genome shotgun (WGS) entry which is preliminary data.</text>
</comment>
<dbReference type="Pfam" id="PF02649">
    <property type="entry name" value="GCHY-1"/>
    <property type="match status" value="1"/>
</dbReference>
<organism evidence="1 2">
    <name type="scientific">Fluviispira multicolorata</name>
    <dbReference type="NCBI Taxonomy" id="2654512"/>
    <lineage>
        <taxon>Bacteria</taxon>
        <taxon>Pseudomonadati</taxon>
        <taxon>Bdellovibrionota</taxon>
        <taxon>Oligoflexia</taxon>
        <taxon>Silvanigrellales</taxon>
        <taxon>Silvanigrellaceae</taxon>
        <taxon>Fluviispira</taxon>
    </lineage>
</organism>
<dbReference type="EMBL" id="WFLN01000005">
    <property type="protein sequence ID" value="KAB8031980.1"/>
    <property type="molecule type" value="Genomic_DNA"/>
</dbReference>